<dbReference type="AlphaFoldDB" id="A0AAD9SDY4"/>
<dbReference type="PANTHER" id="PTHR35043">
    <property type="entry name" value="TRANSCRIPTION FACTOR DOMAIN-CONTAINING PROTEIN"/>
    <property type="match status" value="1"/>
</dbReference>
<gene>
    <name evidence="1" type="ORF">N8I77_007766</name>
</gene>
<dbReference type="EMBL" id="JAUJFL010000004">
    <property type="protein sequence ID" value="KAK2604873.1"/>
    <property type="molecule type" value="Genomic_DNA"/>
</dbReference>
<sequence>MLYTLVLPEYVLGKALSGFMRARGQATKGKETIESGVDTAAESFQQQLKSWTFSHTMLADLGGFVVDFRDLSLPTSPDQDEKIVPVLDKPETDRQIQEEIDIGHPAVTESKDLGTAGRSIAPTVDDHREIINSLAAEGHMGEWTSIKFDKWAKSPFYALCGDKWVLNARQLWLAAEMGSIVLPNVTERHIQDKKNKSNSLVTTLALVQIAQLIAAIRSRYAQGISTSQLEAVALAYAVCAVFTYILQWSCPKDVGVPITAGSTACFERRNPCYRQRRPGKVVVKRHAHQLHDSLHVYASRFSESRRGNVARAGHFWCISPDRVGVYVSDCW</sequence>
<evidence type="ECO:0000313" key="2">
    <source>
        <dbReference type="Proteomes" id="UP001265746"/>
    </source>
</evidence>
<dbReference type="PANTHER" id="PTHR35043:SF8">
    <property type="entry name" value="DUF4220 DOMAIN-CONTAINING PROTEIN"/>
    <property type="match status" value="1"/>
</dbReference>
<proteinExistence type="predicted"/>
<evidence type="ECO:0000313" key="1">
    <source>
        <dbReference type="EMBL" id="KAK2604873.1"/>
    </source>
</evidence>
<keyword evidence="2" id="KW-1185">Reference proteome</keyword>
<protein>
    <submittedName>
        <fullName evidence="1">Uncharacterized protein</fullName>
    </submittedName>
</protein>
<dbReference type="Proteomes" id="UP001265746">
    <property type="component" value="Unassembled WGS sequence"/>
</dbReference>
<reference evidence="1" key="1">
    <citation type="submission" date="2023-06" db="EMBL/GenBank/DDBJ databases">
        <authorList>
            <person name="Noh H."/>
        </authorList>
    </citation>
    <scope>NUCLEOTIDE SEQUENCE</scope>
    <source>
        <strain evidence="1">DUCC20226</strain>
    </source>
</reference>
<name>A0AAD9SDY4_PHOAM</name>
<accession>A0AAD9SDY4</accession>
<comment type="caution">
    <text evidence="1">The sequence shown here is derived from an EMBL/GenBank/DDBJ whole genome shotgun (WGS) entry which is preliminary data.</text>
</comment>
<organism evidence="1 2">
    <name type="scientific">Phomopsis amygdali</name>
    <name type="common">Fusicoccum amygdali</name>
    <dbReference type="NCBI Taxonomy" id="1214568"/>
    <lineage>
        <taxon>Eukaryota</taxon>
        <taxon>Fungi</taxon>
        <taxon>Dikarya</taxon>
        <taxon>Ascomycota</taxon>
        <taxon>Pezizomycotina</taxon>
        <taxon>Sordariomycetes</taxon>
        <taxon>Sordariomycetidae</taxon>
        <taxon>Diaporthales</taxon>
        <taxon>Diaporthaceae</taxon>
        <taxon>Diaporthe</taxon>
    </lineage>
</organism>